<keyword evidence="2" id="KW-1185">Reference proteome</keyword>
<gene>
    <name evidence="1" type="ORF">ODALV1_LOCUS25067</name>
</gene>
<sequence length="439" mass="50901">MEAQERARMRGLSSFGSLNDFPVEVIIRFCYLVARFAYLALTDRSLEKFCLSYWTNWDPRPVGTLPDTPFPKMSPIIPFSSKSLCIDQKGWQAYKKTNKATKIEMFPLLKLYGSHLTSLWIDGLQLDIPKVNLLFKELVNLKALNISNVPKVKNREPQQALTVPPPPNLQYLRLVGIANSDWDMLQCLVNVCLTTRKLTSLEMDGCRAQYDIPWQTSKNLILPPSSSVAYQSLTKLKICGPNKSFLRQKMQLKQLRHLAVNGVDSCPDDVVTLNDIIIFLDNFSSSLTRLYLNYHLINQEDRASVNLVEHPNVRELYIFLPWALDRQDRVRQAHIHQVFLKKFPNLESLHLLSAEVYSDECYRENRLTRKELESLFNLQNCFELCPKLKTLTLNQRADNQSNLPVYKVTVTREGTWMWKLLEGFRLVEMKFWGYDSSAR</sequence>
<dbReference type="SUPFAM" id="SSF52047">
    <property type="entry name" value="RNI-like"/>
    <property type="match status" value="1"/>
</dbReference>
<accession>A0ABP1RQY8</accession>
<dbReference type="Proteomes" id="UP001642540">
    <property type="component" value="Unassembled WGS sequence"/>
</dbReference>
<comment type="caution">
    <text evidence="1">The sequence shown here is derived from an EMBL/GenBank/DDBJ whole genome shotgun (WGS) entry which is preliminary data.</text>
</comment>
<reference evidence="1 2" key="1">
    <citation type="submission" date="2024-08" db="EMBL/GenBank/DDBJ databases">
        <authorList>
            <person name="Cucini C."/>
            <person name="Frati F."/>
        </authorList>
    </citation>
    <scope>NUCLEOTIDE SEQUENCE [LARGE SCALE GENOMIC DNA]</scope>
</reference>
<protein>
    <submittedName>
        <fullName evidence="1">Uncharacterized protein</fullName>
    </submittedName>
</protein>
<organism evidence="1 2">
    <name type="scientific">Orchesella dallaii</name>
    <dbReference type="NCBI Taxonomy" id="48710"/>
    <lineage>
        <taxon>Eukaryota</taxon>
        <taxon>Metazoa</taxon>
        <taxon>Ecdysozoa</taxon>
        <taxon>Arthropoda</taxon>
        <taxon>Hexapoda</taxon>
        <taxon>Collembola</taxon>
        <taxon>Entomobryomorpha</taxon>
        <taxon>Entomobryoidea</taxon>
        <taxon>Orchesellidae</taxon>
        <taxon>Orchesellinae</taxon>
        <taxon>Orchesella</taxon>
    </lineage>
</organism>
<dbReference type="EMBL" id="CAXLJM020000099">
    <property type="protein sequence ID" value="CAL8133437.1"/>
    <property type="molecule type" value="Genomic_DNA"/>
</dbReference>
<proteinExistence type="predicted"/>
<dbReference type="InterPro" id="IPR032675">
    <property type="entry name" value="LRR_dom_sf"/>
</dbReference>
<evidence type="ECO:0000313" key="1">
    <source>
        <dbReference type="EMBL" id="CAL8133437.1"/>
    </source>
</evidence>
<dbReference type="Gene3D" id="3.80.10.10">
    <property type="entry name" value="Ribonuclease Inhibitor"/>
    <property type="match status" value="1"/>
</dbReference>
<evidence type="ECO:0000313" key="2">
    <source>
        <dbReference type="Proteomes" id="UP001642540"/>
    </source>
</evidence>
<name>A0ABP1RQY8_9HEXA</name>